<dbReference type="SUPFAM" id="SSF54928">
    <property type="entry name" value="RNA-binding domain, RBD"/>
    <property type="match status" value="1"/>
</dbReference>
<feature type="compositionally biased region" description="Basic and acidic residues" evidence="8">
    <location>
        <begin position="448"/>
        <end position="462"/>
    </location>
</feature>
<dbReference type="Gene3D" id="1.25.40.90">
    <property type="match status" value="1"/>
</dbReference>
<feature type="region of interest" description="Disordered" evidence="8">
    <location>
        <begin position="769"/>
        <end position="905"/>
    </location>
</feature>
<evidence type="ECO:0000259" key="10">
    <source>
        <dbReference type="PROSITE" id="PS51391"/>
    </source>
</evidence>
<keyword evidence="3 7" id="KW-0694">RNA-binding</keyword>
<keyword evidence="12" id="KW-1185">Reference proteome</keyword>
<dbReference type="SMART" id="SM00360">
    <property type="entry name" value="RRM"/>
    <property type="match status" value="1"/>
</dbReference>
<dbReference type="PANTHER" id="PTHR23140">
    <property type="entry name" value="RNA PROCESSING PROTEIN LD23810P"/>
    <property type="match status" value="1"/>
</dbReference>
<feature type="region of interest" description="Disordered" evidence="8">
    <location>
        <begin position="322"/>
        <end position="355"/>
    </location>
</feature>
<reference evidence="11" key="1">
    <citation type="submission" date="2019-09" db="EMBL/GenBank/DDBJ databases">
        <title>Bird 10,000 Genomes (B10K) Project - Family phase.</title>
        <authorList>
            <person name="Zhang G."/>
        </authorList>
    </citation>
    <scope>NUCLEOTIDE SEQUENCE</scope>
    <source>
        <strain evidence="11">B10K-CU-031-38</strain>
    </source>
</reference>
<evidence type="ECO:0000256" key="1">
    <source>
        <dbReference type="ARBA" id="ARBA00004123"/>
    </source>
</evidence>
<feature type="compositionally biased region" description="Pro residues" evidence="8">
    <location>
        <begin position="970"/>
        <end position="996"/>
    </location>
</feature>
<dbReference type="GO" id="GO:0005634">
    <property type="term" value="C:nucleus"/>
    <property type="evidence" value="ECO:0007669"/>
    <property type="project" value="UniProtKB-SubCell"/>
</dbReference>
<accession>A0A851PWU9</accession>
<feature type="domain" description="RRM" evidence="9">
    <location>
        <begin position="478"/>
        <end position="552"/>
    </location>
</feature>
<dbReference type="InterPro" id="IPR006569">
    <property type="entry name" value="CID_dom"/>
</dbReference>
<feature type="compositionally biased region" description="Low complexity" evidence="8">
    <location>
        <begin position="807"/>
        <end position="823"/>
    </location>
</feature>
<gene>
    <name evidence="11" type="primary">Scaf8</name>
    <name evidence="11" type="ORF">ANHANH_R04076</name>
</gene>
<dbReference type="InterPro" id="IPR008942">
    <property type="entry name" value="ENTH_VHS"/>
</dbReference>
<evidence type="ECO:0000256" key="5">
    <source>
        <dbReference type="ARBA" id="ARBA00023163"/>
    </source>
</evidence>
<dbReference type="EMBL" id="WBMU01001329">
    <property type="protein sequence ID" value="NXC70516.1"/>
    <property type="molecule type" value="Genomic_DNA"/>
</dbReference>
<evidence type="ECO:0000313" key="12">
    <source>
        <dbReference type="Proteomes" id="UP000657035"/>
    </source>
</evidence>
<dbReference type="CDD" id="cd12462">
    <property type="entry name" value="RRM_SCAF8"/>
    <property type="match status" value="1"/>
</dbReference>
<feature type="compositionally biased region" description="Basic residues" evidence="8">
    <location>
        <begin position="396"/>
        <end position="444"/>
    </location>
</feature>
<dbReference type="InterPro" id="IPR000504">
    <property type="entry name" value="RRM_dom"/>
</dbReference>
<dbReference type="FunFam" id="3.30.70.330:FF:000094">
    <property type="entry name" value="SR-related CTD associated factor 8"/>
    <property type="match status" value="1"/>
</dbReference>
<dbReference type="FunFam" id="1.25.40.90:FF:000004">
    <property type="entry name" value="splicing factor, arginine/serine-rich 15"/>
    <property type="match status" value="1"/>
</dbReference>
<feature type="compositionally biased region" description="Polar residues" evidence="8">
    <location>
        <begin position="794"/>
        <end position="804"/>
    </location>
</feature>
<keyword evidence="6" id="KW-0539">Nucleus</keyword>
<feature type="region of interest" description="Disordered" evidence="8">
    <location>
        <begin position="1232"/>
        <end position="1297"/>
    </location>
</feature>
<keyword evidence="4" id="KW-0805">Transcription regulation</keyword>
<evidence type="ECO:0000259" key="9">
    <source>
        <dbReference type="PROSITE" id="PS50102"/>
    </source>
</evidence>
<dbReference type="Pfam" id="PF00076">
    <property type="entry name" value="RRM_1"/>
    <property type="match status" value="1"/>
</dbReference>
<feature type="region of interest" description="Disordered" evidence="8">
    <location>
        <begin position="271"/>
        <end position="292"/>
    </location>
</feature>
<dbReference type="PANTHER" id="PTHR23140:SF1">
    <property type="entry name" value="SR-RELATED CTD ASSOCIATED FACTOR 8"/>
    <property type="match status" value="1"/>
</dbReference>
<evidence type="ECO:0000256" key="8">
    <source>
        <dbReference type="SAM" id="MobiDB-lite"/>
    </source>
</evidence>
<evidence type="ECO:0000256" key="2">
    <source>
        <dbReference type="ARBA" id="ARBA00022553"/>
    </source>
</evidence>
<dbReference type="PROSITE" id="PS50102">
    <property type="entry name" value="RRM"/>
    <property type="match status" value="1"/>
</dbReference>
<dbReference type="InterPro" id="IPR051485">
    <property type="entry name" value="SR-CTD_assoc_factor"/>
</dbReference>
<sequence length="1297" mass="143497">IFLITFFFWQLYSLNDYKPPISKAKMTQITKAAIKAIKFYKHVVQSVEKFIQKCKPEYKVPGLYVIDSIVRQSRHQFGQEKDVFAPRFSNNIISTFQNLYRCPGDDKSKIVRVLNLWQKNNVFKSEIIQPLLDMAAGIPPPVVTPVLPSTTAAMSNNTPGTPVTPVTPANVVQSLPDPWVSQIANTDTLAAVAQILQSPQGQQLQQLIQTLQIQQQKPQPSLLQALDAGLVVQLQALTAQLTAAAAAANTLNPLEQSVSFNKKLMDRFDFGEESEQNEEPKKETPTSQLPLVPESVNNSLFHQLAEQLQQQNLEHLRQQLLEQQQPQKASPEENQEGNFGSEHSASPSQGSSQQQFLEVETNVDDSMDIQQQDMDIDEGQDVAEEEIFEQEEKKSAVRSRSRTRSRSRSRSPRKRRSRSRSGSRKRKHRKRSRSRSRERKRKSSRSYSSERRAREREKERQKKGLPPIRSKTLSVCSTTLWVGQVDKKATQQDLTNLFEEFGQIESINMIPPRGCAYVCMVHRQDAYRALQKLSSGSYKIGSKIIKIAWALNKGVKTEYKQFWDVDLGVSYIPWEKVKLDDLEGFAEGGMIDQETVNTGTDVNTRSSEAAKENTQTTQSAAVDKSTVITTQTEAYTQPVTMLQVFACSFLSIKKIPVAPAVPAVSLVPPAFPVTMSVPPPGYSAIPPPPFLRASFNPSQPPPGYMPPPVPPVVPPPVVPPPVVPPVVPTPLVQPPLPIAQETMKDVPFTSLVLPVGTVTSNLATPTLSAGSVFNPLPISKPESDEKGSHLADLQISSSENNRSGGVQLPAVSSSSSLAGGVQPTSVSSSSGLMAGVQPPNVSSSSGLLAGVHPPSVSSSPGLLTGMQPANVSSSSGVLAGVQPPSVSSNSGLLIMPPPSVSSSSGLIGVPPPNISSSSGLLAMQHPAGVQNMPHLNISSQRMPGMPLIDIRPGLMPHSPGPRFPLMQPGMPPQRSIPPPAILDPSLHPPPRGPFPPGDIFNQTERPFGTPGRQSIDSISNPEKRLPLGGDNIQQEGDRDYRFPPVENRDNLNRPSPVDVRDSVGRPPVDPREGIGRPPVDGREHFARPHVDMRENFGRPGIDNIGRREHFGFNSDKHWGQRGDYDEREHHAFPIYGGPKSFHEDRERFRHVNYRFDSRSGPNWNRGFEQDAHRDFDDRRRPWERQRDRDDRDFNFCREINGNRFGRDRMSNNWIPPPHPRVFEYFDGATSQRKADNMPQVNGENTETESQPPTAQVQDDPELYEKLTSSVEINKEKSDTEADIESEPVVESTETEGT</sequence>
<keyword evidence="5" id="KW-0804">Transcription</keyword>
<dbReference type="GO" id="GO:0003723">
    <property type="term" value="F:RNA binding"/>
    <property type="evidence" value="ECO:0007669"/>
    <property type="project" value="UniProtKB-UniRule"/>
</dbReference>
<feature type="compositionally biased region" description="Low complexity" evidence="8">
    <location>
        <begin position="341"/>
        <end position="355"/>
    </location>
</feature>
<proteinExistence type="predicted"/>
<feature type="region of interest" description="Disordered" evidence="8">
    <location>
        <begin position="970"/>
        <end position="1102"/>
    </location>
</feature>
<dbReference type="Gene3D" id="3.30.70.330">
    <property type="match status" value="1"/>
</dbReference>
<evidence type="ECO:0000256" key="3">
    <source>
        <dbReference type="ARBA" id="ARBA00022884"/>
    </source>
</evidence>
<keyword evidence="2" id="KW-0597">Phosphoprotein</keyword>
<evidence type="ECO:0000256" key="6">
    <source>
        <dbReference type="ARBA" id="ARBA00023242"/>
    </source>
</evidence>
<dbReference type="SUPFAM" id="SSF48464">
    <property type="entry name" value="ENTH/VHS domain"/>
    <property type="match status" value="1"/>
</dbReference>
<protein>
    <submittedName>
        <fullName evidence="11">SCAF8 protein</fullName>
    </submittedName>
</protein>
<dbReference type="CDD" id="cd17004">
    <property type="entry name" value="CID_SCAF8"/>
    <property type="match status" value="1"/>
</dbReference>
<feature type="compositionally biased region" description="Basic and acidic residues" evidence="8">
    <location>
        <begin position="1035"/>
        <end position="1051"/>
    </location>
</feature>
<comment type="subcellular location">
    <subcellularLocation>
        <location evidence="1">Nucleus</location>
    </subcellularLocation>
</comment>
<dbReference type="InterPro" id="IPR012677">
    <property type="entry name" value="Nucleotide-bd_a/b_plait_sf"/>
</dbReference>
<feature type="compositionally biased region" description="Polar residues" evidence="8">
    <location>
        <begin position="1238"/>
        <end position="1256"/>
    </location>
</feature>
<name>A0A851PWU9_ANHAN</name>
<feature type="domain" description="CID" evidence="10">
    <location>
        <begin position="1"/>
        <end position="139"/>
    </location>
</feature>
<comment type="caution">
    <text evidence="11">The sequence shown here is derived from an EMBL/GenBank/DDBJ whole genome shotgun (WGS) entry which is preliminary data.</text>
</comment>
<feature type="compositionally biased region" description="Polar residues" evidence="8">
    <location>
        <begin position="867"/>
        <end position="876"/>
    </location>
</feature>
<feature type="region of interest" description="Disordered" evidence="8">
    <location>
        <begin position="387"/>
        <end position="469"/>
    </location>
</feature>
<feature type="compositionally biased region" description="Acidic residues" evidence="8">
    <location>
        <begin position="1280"/>
        <end position="1297"/>
    </location>
</feature>
<dbReference type="SMART" id="SM00582">
    <property type="entry name" value="RPR"/>
    <property type="match status" value="1"/>
</dbReference>
<evidence type="ECO:0000256" key="7">
    <source>
        <dbReference type="PROSITE-ProRule" id="PRU00176"/>
    </source>
</evidence>
<feature type="compositionally biased region" description="Polar residues" evidence="8">
    <location>
        <begin position="1011"/>
        <end position="1020"/>
    </location>
</feature>
<feature type="compositionally biased region" description="Basic and acidic residues" evidence="8">
    <location>
        <begin position="1058"/>
        <end position="1096"/>
    </location>
</feature>
<evidence type="ECO:0000313" key="11">
    <source>
        <dbReference type="EMBL" id="NXC70516.1"/>
    </source>
</evidence>
<dbReference type="InterPro" id="IPR035979">
    <property type="entry name" value="RBD_domain_sf"/>
</dbReference>
<feature type="non-terminal residue" evidence="11">
    <location>
        <position position="1"/>
    </location>
</feature>
<dbReference type="Pfam" id="PF04818">
    <property type="entry name" value="CID"/>
    <property type="match status" value="1"/>
</dbReference>
<dbReference type="PROSITE" id="PS51391">
    <property type="entry name" value="CID"/>
    <property type="match status" value="1"/>
</dbReference>
<dbReference type="Proteomes" id="UP000657035">
    <property type="component" value="Unassembled WGS sequence"/>
</dbReference>
<feature type="non-terminal residue" evidence="11">
    <location>
        <position position="1297"/>
    </location>
</feature>
<organism evidence="11 12">
    <name type="scientific">Anhinga anhinga</name>
    <name type="common">Anhinga</name>
    <name type="synonym">Plotus anhinga</name>
    <dbReference type="NCBI Taxonomy" id="56067"/>
    <lineage>
        <taxon>Eukaryota</taxon>
        <taxon>Metazoa</taxon>
        <taxon>Chordata</taxon>
        <taxon>Craniata</taxon>
        <taxon>Vertebrata</taxon>
        <taxon>Euteleostomi</taxon>
        <taxon>Archelosauria</taxon>
        <taxon>Archosauria</taxon>
        <taxon>Dinosauria</taxon>
        <taxon>Saurischia</taxon>
        <taxon>Theropoda</taxon>
        <taxon>Coelurosauria</taxon>
        <taxon>Aves</taxon>
        <taxon>Neognathae</taxon>
        <taxon>Neoaves</taxon>
        <taxon>Aequornithes</taxon>
        <taxon>Suliformes</taxon>
        <taxon>Anhingidae</taxon>
        <taxon>Anhinga</taxon>
    </lineage>
</organism>
<dbReference type="OrthoDB" id="79367at2759"/>
<evidence type="ECO:0000256" key="4">
    <source>
        <dbReference type="ARBA" id="ARBA00023015"/>
    </source>
</evidence>
<dbReference type="InterPro" id="IPR034370">
    <property type="entry name" value="SCAF8_RRM"/>
</dbReference>